<evidence type="ECO:0000313" key="1">
    <source>
        <dbReference type="EMBL" id="NOI82502.1"/>
    </source>
</evidence>
<dbReference type="PANTHER" id="PTHR14097:SF7">
    <property type="entry name" value="OXIDOREDUCTASE HTATIP2"/>
    <property type="match status" value="1"/>
</dbReference>
<dbReference type="EMBL" id="VTXO01000008">
    <property type="protein sequence ID" value="NOI82502.1"/>
    <property type="molecule type" value="Genomic_DNA"/>
</dbReference>
<dbReference type="Pfam" id="PF08732">
    <property type="entry name" value="HIM1"/>
    <property type="match status" value="1"/>
</dbReference>
<sequence>MLNHSSICTLKIGLFILDNSNNITVITAGSTGLIGNELIKQMLEREPIEHIYALTRRKLPFFHSKLEEILHPELRIQEWDEDKPRPEFGFICLGTTLKQAGSKQALESIDYQLVCDVAQEMKLLGVKQLAVVSSYGASARSLSHYLRCKGRMELTIERMGFDRVVFVRPGPLKGLREQPRKDEVVTQTMLKICQPLMIGPLAKLIPIEASDVSLAMQYLLFSHSNKKRETADSVAMRKVLKKYQ</sequence>
<dbReference type="SUPFAM" id="SSF51735">
    <property type="entry name" value="NAD(P)-binding Rossmann-fold domains"/>
    <property type="match status" value="1"/>
</dbReference>
<dbReference type="RefSeq" id="WP_253649405.1">
    <property type="nucleotide sequence ID" value="NZ_VTXO01000008.1"/>
</dbReference>
<protein>
    <submittedName>
        <fullName evidence="1">Oxidoreductase</fullName>
    </submittedName>
</protein>
<dbReference type="InterPro" id="IPR014843">
    <property type="entry name" value="Him1/Fmp52"/>
</dbReference>
<evidence type="ECO:0000313" key="2">
    <source>
        <dbReference type="Proteomes" id="UP000572722"/>
    </source>
</evidence>
<comment type="caution">
    <text evidence="1">The sequence shown here is derived from an EMBL/GenBank/DDBJ whole genome shotgun (WGS) entry which is preliminary data.</text>
</comment>
<dbReference type="PANTHER" id="PTHR14097">
    <property type="entry name" value="OXIDOREDUCTASE HTATIP2"/>
    <property type="match status" value="1"/>
</dbReference>
<dbReference type="Proteomes" id="UP000572722">
    <property type="component" value="Unassembled WGS sequence"/>
</dbReference>
<dbReference type="Gene3D" id="3.40.50.720">
    <property type="entry name" value="NAD(P)-binding Rossmann-like Domain"/>
    <property type="match status" value="1"/>
</dbReference>
<gene>
    <name evidence="1" type="ORF">F0237_17680</name>
</gene>
<proteinExistence type="predicted"/>
<name>A0AAE5GT37_9VIBR</name>
<accession>A0AAE5GT37</accession>
<reference evidence="1 2" key="1">
    <citation type="submission" date="2019-08" db="EMBL/GenBank/DDBJ databases">
        <title>Draft genome sequencing and comparative genomics of hatchery-associated Vibrios.</title>
        <authorList>
            <person name="Kehlet-Delgado H."/>
            <person name="Mueller R.S."/>
        </authorList>
    </citation>
    <scope>NUCLEOTIDE SEQUENCE [LARGE SCALE GENOMIC DNA]</scope>
    <source>
        <strain evidence="1 2">01-65-5-1</strain>
    </source>
</reference>
<dbReference type="AlphaFoldDB" id="A0AAE5GT37"/>
<organism evidence="1 2">
    <name type="scientific">Vibrio tubiashii</name>
    <dbReference type="NCBI Taxonomy" id="29498"/>
    <lineage>
        <taxon>Bacteria</taxon>
        <taxon>Pseudomonadati</taxon>
        <taxon>Pseudomonadota</taxon>
        <taxon>Gammaproteobacteria</taxon>
        <taxon>Vibrionales</taxon>
        <taxon>Vibrionaceae</taxon>
        <taxon>Vibrio</taxon>
        <taxon>Vibrio oreintalis group</taxon>
    </lineage>
</organism>
<dbReference type="InterPro" id="IPR036291">
    <property type="entry name" value="NAD(P)-bd_dom_sf"/>
</dbReference>